<evidence type="ECO:0000313" key="2">
    <source>
        <dbReference type="Proteomes" id="UP001459277"/>
    </source>
</evidence>
<comment type="caution">
    <text evidence="1">The sequence shown here is derived from an EMBL/GenBank/DDBJ whole genome shotgun (WGS) entry which is preliminary data.</text>
</comment>
<dbReference type="Gene3D" id="3.80.10.10">
    <property type="entry name" value="Ribonuclease Inhibitor"/>
    <property type="match status" value="1"/>
</dbReference>
<evidence type="ECO:0000313" key="1">
    <source>
        <dbReference type="EMBL" id="KAK9998571.1"/>
    </source>
</evidence>
<dbReference type="PANTHER" id="PTHR38926">
    <property type="entry name" value="F-BOX DOMAIN CONTAINING PROTEIN, EXPRESSED"/>
    <property type="match status" value="1"/>
</dbReference>
<sequence>MAGPKWEDLQKDCLVNILTIVGTESLLYDIPFVCKSWYRASLDPSCWKIINFQEFVHQPPLTDEYLKLIINRSRGNATSVMLPTSCPDEVLRYLADECPALKVLYLPSLMGNNRSFVLPEVISKWKNLELLKIGRPCIHNMEKILKEISLHCKNFCHLEIDNIPIIHSKEASAIVTFLPNIRYLHLRQGVIDQKSLKIILQGCKELVHLDVRDSLSFECDDQLLELASHITNFQHVDSEPSCFDYNWYMQRILLKEALLTFLF</sequence>
<evidence type="ECO:0008006" key="3">
    <source>
        <dbReference type="Google" id="ProtNLM"/>
    </source>
</evidence>
<proteinExistence type="predicted"/>
<dbReference type="EMBL" id="JAZDWU010000006">
    <property type="protein sequence ID" value="KAK9998571.1"/>
    <property type="molecule type" value="Genomic_DNA"/>
</dbReference>
<dbReference type="SUPFAM" id="SSF52047">
    <property type="entry name" value="RNI-like"/>
    <property type="match status" value="1"/>
</dbReference>
<dbReference type="PANTHER" id="PTHR38926:SF5">
    <property type="entry name" value="F-BOX AND LEUCINE-RICH REPEAT PROTEIN 6"/>
    <property type="match status" value="1"/>
</dbReference>
<organism evidence="1 2">
    <name type="scientific">Lithocarpus litseifolius</name>
    <dbReference type="NCBI Taxonomy" id="425828"/>
    <lineage>
        <taxon>Eukaryota</taxon>
        <taxon>Viridiplantae</taxon>
        <taxon>Streptophyta</taxon>
        <taxon>Embryophyta</taxon>
        <taxon>Tracheophyta</taxon>
        <taxon>Spermatophyta</taxon>
        <taxon>Magnoliopsida</taxon>
        <taxon>eudicotyledons</taxon>
        <taxon>Gunneridae</taxon>
        <taxon>Pentapetalae</taxon>
        <taxon>rosids</taxon>
        <taxon>fabids</taxon>
        <taxon>Fagales</taxon>
        <taxon>Fagaceae</taxon>
        <taxon>Lithocarpus</taxon>
    </lineage>
</organism>
<accession>A0AAW2CKI3</accession>
<dbReference type="AlphaFoldDB" id="A0AAW2CKI3"/>
<name>A0AAW2CKI3_9ROSI</name>
<keyword evidence="2" id="KW-1185">Reference proteome</keyword>
<protein>
    <recommendedName>
        <fullName evidence="3">F-box domain-containing protein</fullName>
    </recommendedName>
</protein>
<dbReference type="InterPro" id="IPR032675">
    <property type="entry name" value="LRR_dom_sf"/>
</dbReference>
<dbReference type="Proteomes" id="UP001459277">
    <property type="component" value="Unassembled WGS sequence"/>
</dbReference>
<dbReference type="InterPro" id="IPR036047">
    <property type="entry name" value="F-box-like_dom_sf"/>
</dbReference>
<gene>
    <name evidence="1" type="ORF">SO802_018174</name>
</gene>
<dbReference type="SUPFAM" id="SSF81383">
    <property type="entry name" value="F-box domain"/>
    <property type="match status" value="1"/>
</dbReference>
<dbReference type="Gene3D" id="1.20.1280.50">
    <property type="match status" value="1"/>
</dbReference>
<reference evidence="1 2" key="1">
    <citation type="submission" date="2024-01" db="EMBL/GenBank/DDBJ databases">
        <title>A telomere-to-telomere, gap-free genome of sweet tea (Lithocarpus litseifolius).</title>
        <authorList>
            <person name="Zhou J."/>
        </authorList>
    </citation>
    <scope>NUCLEOTIDE SEQUENCE [LARGE SCALE GENOMIC DNA]</scope>
    <source>
        <strain evidence="1">Zhou-2022a</strain>
        <tissue evidence="1">Leaf</tissue>
    </source>
</reference>